<keyword evidence="6" id="KW-0021">Allosteric enzyme</keyword>
<keyword evidence="9" id="KW-0547">Nucleotide-binding</keyword>
<keyword evidence="12" id="KW-0460">Magnesium</keyword>
<gene>
    <name evidence="17" type="primary">pfkA</name>
    <name evidence="17" type="ORF">GCM10007852_12450</name>
</gene>
<dbReference type="GO" id="GO:0061621">
    <property type="term" value="P:canonical glycolysis"/>
    <property type="evidence" value="ECO:0007669"/>
    <property type="project" value="TreeGrafter"/>
</dbReference>
<evidence type="ECO:0000256" key="5">
    <source>
        <dbReference type="ARBA" id="ARBA00022490"/>
    </source>
</evidence>
<evidence type="ECO:0000256" key="2">
    <source>
        <dbReference type="ARBA" id="ARBA00004496"/>
    </source>
</evidence>
<dbReference type="GO" id="GO:0042802">
    <property type="term" value="F:identical protein binding"/>
    <property type="evidence" value="ECO:0007669"/>
    <property type="project" value="TreeGrafter"/>
</dbReference>
<feature type="domain" description="Phosphofructokinase" evidence="16">
    <location>
        <begin position="5"/>
        <end position="285"/>
    </location>
</feature>
<dbReference type="PRINTS" id="PR00476">
    <property type="entry name" value="PHFRCTKINASE"/>
</dbReference>
<evidence type="ECO:0000256" key="15">
    <source>
        <dbReference type="ARBA" id="ARBA00048070"/>
    </source>
</evidence>
<dbReference type="Pfam" id="PF00365">
    <property type="entry name" value="PFK"/>
    <property type="match status" value="1"/>
</dbReference>
<reference evidence="17" key="2">
    <citation type="submission" date="2023-01" db="EMBL/GenBank/DDBJ databases">
        <title>Draft genome sequence of Agaribacter marinus strain NBRC 110023.</title>
        <authorList>
            <person name="Sun Q."/>
            <person name="Mori K."/>
        </authorList>
    </citation>
    <scope>NUCLEOTIDE SEQUENCE</scope>
    <source>
        <strain evidence="17">NBRC 110023</strain>
    </source>
</reference>
<dbReference type="PIRSF" id="PIRSF000532">
    <property type="entry name" value="ATP_PFK_prok"/>
    <property type="match status" value="1"/>
</dbReference>
<comment type="pathway">
    <text evidence="3">Carbohydrate degradation; glycolysis; D-glyceraldehyde 3-phosphate and glycerone phosphate from D-glucose: step 3/4.</text>
</comment>
<comment type="subcellular location">
    <subcellularLocation>
        <location evidence="2">Cytoplasm</location>
    </subcellularLocation>
</comment>
<dbReference type="Proteomes" id="UP001156601">
    <property type="component" value="Unassembled WGS sequence"/>
</dbReference>
<dbReference type="GO" id="GO:0046872">
    <property type="term" value="F:metal ion binding"/>
    <property type="evidence" value="ECO:0007669"/>
    <property type="project" value="UniProtKB-KW"/>
</dbReference>
<dbReference type="FunFam" id="3.40.50.460:FF:000002">
    <property type="entry name" value="ATP-dependent 6-phosphofructokinase"/>
    <property type="match status" value="1"/>
</dbReference>
<evidence type="ECO:0000256" key="4">
    <source>
        <dbReference type="ARBA" id="ARBA00012055"/>
    </source>
</evidence>
<dbReference type="GO" id="GO:0070095">
    <property type="term" value="F:fructose-6-phosphate binding"/>
    <property type="evidence" value="ECO:0007669"/>
    <property type="project" value="TreeGrafter"/>
</dbReference>
<dbReference type="GO" id="GO:0006002">
    <property type="term" value="P:fructose 6-phosphate metabolic process"/>
    <property type="evidence" value="ECO:0007669"/>
    <property type="project" value="InterPro"/>
</dbReference>
<dbReference type="GO" id="GO:0005524">
    <property type="term" value="F:ATP binding"/>
    <property type="evidence" value="ECO:0007669"/>
    <property type="project" value="UniProtKB-KW"/>
</dbReference>
<dbReference type="InterPro" id="IPR035966">
    <property type="entry name" value="PKF_sf"/>
</dbReference>
<evidence type="ECO:0000256" key="11">
    <source>
        <dbReference type="ARBA" id="ARBA00022840"/>
    </source>
</evidence>
<dbReference type="EC" id="2.7.1.11" evidence="4"/>
<dbReference type="GO" id="GO:0048029">
    <property type="term" value="F:monosaccharide binding"/>
    <property type="evidence" value="ECO:0007669"/>
    <property type="project" value="TreeGrafter"/>
</dbReference>
<evidence type="ECO:0000256" key="3">
    <source>
        <dbReference type="ARBA" id="ARBA00004679"/>
    </source>
</evidence>
<dbReference type="Gene3D" id="3.40.50.460">
    <property type="entry name" value="Phosphofructokinase domain"/>
    <property type="match status" value="1"/>
</dbReference>
<evidence type="ECO:0000256" key="8">
    <source>
        <dbReference type="ARBA" id="ARBA00022723"/>
    </source>
</evidence>
<dbReference type="InterPro" id="IPR015912">
    <property type="entry name" value="Phosphofructokinase_CS"/>
</dbReference>
<dbReference type="AlphaFoldDB" id="A0AA37WI10"/>
<dbReference type="EMBL" id="BSOT01000005">
    <property type="protein sequence ID" value="GLR70337.1"/>
    <property type="molecule type" value="Genomic_DNA"/>
</dbReference>
<evidence type="ECO:0000256" key="6">
    <source>
        <dbReference type="ARBA" id="ARBA00022533"/>
    </source>
</evidence>
<dbReference type="GO" id="GO:0005945">
    <property type="term" value="C:6-phosphofructokinase complex"/>
    <property type="evidence" value="ECO:0007669"/>
    <property type="project" value="TreeGrafter"/>
</dbReference>
<comment type="similarity">
    <text evidence="14">Belongs to the phosphofructokinase type A (PFKA) family.</text>
</comment>
<reference evidence="17" key="1">
    <citation type="journal article" date="2014" name="Int. J. Syst. Evol. Microbiol.">
        <title>Complete genome sequence of Corynebacterium casei LMG S-19264T (=DSM 44701T), isolated from a smear-ripened cheese.</title>
        <authorList>
            <consortium name="US DOE Joint Genome Institute (JGI-PGF)"/>
            <person name="Walter F."/>
            <person name="Albersmeier A."/>
            <person name="Kalinowski J."/>
            <person name="Ruckert C."/>
        </authorList>
    </citation>
    <scope>NUCLEOTIDE SEQUENCE</scope>
    <source>
        <strain evidence="17">NBRC 110023</strain>
    </source>
</reference>
<protein>
    <recommendedName>
        <fullName evidence="4">6-phosphofructokinase</fullName>
        <ecNumber evidence="4">2.7.1.11</ecNumber>
    </recommendedName>
</protein>
<keyword evidence="18" id="KW-1185">Reference proteome</keyword>
<dbReference type="PANTHER" id="PTHR13697:SF4">
    <property type="entry name" value="ATP-DEPENDENT 6-PHOSPHOFRUCTOKINASE"/>
    <property type="match status" value="1"/>
</dbReference>
<evidence type="ECO:0000256" key="13">
    <source>
        <dbReference type="ARBA" id="ARBA00023152"/>
    </source>
</evidence>
<name>A0AA37WI10_9ALTE</name>
<evidence type="ECO:0000256" key="12">
    <source>
        <dbReference type="ARBA" id="ARBA00022842"/>
    </source>
</evidence>
<dbReference type="GO" id="GO:0003872">
    <property type="term" value="F:6-phosphofructokinase activity"/>
    <property type="evidence" value="ECO:0007669"/>
    <property type="project" value="UniProtKB-EC"/>
</dbReference>
<evidence type="ECO:0000313" key="18">
    <source>
        <dbReference type="Proteomes" id="UP001156601"/>
    </source>
</evidence>
<evidence type="ECO:0000256" key="1">
    <source>
        <dbReference type="ARBA" id="ARBA00001946"/>
    </source>
</evidence>
<evidence type="ECO:0000313" key="17">
    <source>
        <dbReference type="EMBL" id="GLR70337.1"/>
    </source>
</evidence>
<evidence type="ECO:0000256" key="9">
    <source>
        <dbReference type="ARBA" id="ARBA00022741"/>
    </source>
</evidence>
<dbReference type="NCBIfam" id="NF002872">
    <property type="entry name" value="PRK03202.1"/>
    <property type="match status" value="1"/>
</dbReference>
<comment type="catalytic activity">
    <reaction evidence="15">
        <text>beta-D-fructose 6-phosphate + ATP = beta-D-fructose 1,6-bisphosphate + ADP + H(+)</text>
        <dbReference type="Rhea" id="RHEA:16109"/>
        <dbReference type="ChEBI" id="CHEBI:15378"/>
        <dbReference type="ChEBI" id="CHEBI:30616"/>
        <dbReference type="ChEBI" id="CHEBI:32966"/>
        <dbReference type="ChEBI" id="CHEBI:57634"/>
        <dbReference type="ChEBI" id="CHEBI:456216"/>
        <dbReference type="EC" id="2.7.1.11"/>
    </reaction>
</comment>
<dbReference type="RefSeq" id="WP_284216639.1">
    <property type="nucleotide sequence ID" value="NZ_BSOT01000005.1"/>
</dbReference>
<keyword evidence="7" id="KW-0808">Transferase</keyword>
<evidence type="ECO:0000259" key="16">
    <source>
        <dbReference type="Pfam" id="PF00365"/>
    </source>
</evidence>
<dbReference type="GO" id="GO:0016208">
    <property type="term" value="F:AMP binding"/>
    <property type="evidence" value="ECO:0007669"/>
    <property type="project" value="TreeGrafter"/>
</dbReference>
<sequence>MAIKKIAVLTSGGDAPGMNACIRAVCLAAISVGADVIGYKYGYNGLLKQEYIPLDQYVVRNLLQRGGTILHSARCEKFKHPEQIELAAKHLEDINVDGLVVIGGDGSFRGAKKLQAVWDKPVIGVPGTIDNDITGTDYTVGYHTAIQTAVESLDKVRDTAEAFERIFVVDVMGREAGYIALNSAISAGADHVLLPETFTSAAEELVKILDKLDKRRKNRANKSHIIVITENLWPGGLNVLADSLQAESGVDVRILTLGHVQRGGSPVWQDRLLATKLGTYAVELIQQNEKGMMSAISHRLPAAIPLNDDTLTRKELNTYSMKIRDEITLLG</sequence>
<evidence type="ECO:0000256" key="14">
    <source>
        <dbReference type="ARBA" id="ARBA00038478"/>
    </source>
</evidence>
<keyword evidence="8" id="KW-0479">Metal-binding</keyword>
<keyword evidence="11" id="KW-0067">ATP-binding</keyword>
<dbReference type="InterPro" id="IPR000023">
    <property type="entry name" value="Phosphofructokinase_dom"/>
</dbReference>
<comment type="caution">
    <text evidence="17">The sequence shown here is derived from an EMBL/GenBank/DDBJ whole genome shotgun (WGS) entry which is preliminary data.</text>
</comment>
<accession>A0AA37WI10</accession>
<dbReference type="PROSITE" id="PS00433">
    <property type="entry name" value="PHOSPHOFRUCTOKINASE"/>
    <property type="match status" value="1"/>
</dbReference>
<dbReference type="InterPro" id="IPR012003">
    <property type="entry name" value="ATP_PFK_prok-type"/>
</dbReference>
<dbReference type="SUPFAM" id="SSF53784">
    <property type="entry name" value="Phosphofructokinase"/>
    <property type="match status" value="1"/>
</dbReference>
<comment type="cofactor">
    <cofactor evidence="1">
        <name>Mg(2+)</name>
        <dbReference type="ChEBI" id="CHEBI:18420"/>
    </cofactor>
</comment>
<dbReference type="GO" id="GO:0030388">
    <property type="term" value="P:fructose 1,6-bisphosphate metabolic process"/>
    <property type="evidence" value="ECO:0007669"/>
    <property type="project" value="TreeGrafter"/>
</dbReference>
<keyword evidence="5" id="KW-0963">Cytoplasm</keyword>
<keyword evidence="10" id="KW-0418">Kinase</keyword>
<evidence type="ECO:0000256" key="10">
    <source>
        <dbReference type="ARBA" id="ARBA00022777"/>
    </source>
</evidence>
<organism evidence="17 18">
    <name type="scientific">Agaribacter marinus</name>
    <dbReference type="NCBI Taxonomy" id="1431249"/>
    <lineage>
        <taxon>Bacteria</taxon>
        <taxon>Pseudomonadati</taxon>
        <taxon>Pseudomonadota</taxon>
        <taxon>Gammaproteobacteria</taxon>
        <taxon>Alteromonadales</taxon>
        <taxon>Alteromonadaceae</taxon>
        <taxon>Agaribacter</taxon>
    </lineage>
</organism>
<proteinExistence type="inferred from homology"/>
<dbReference type="Gene3D" id="3.40.50.450">
    <property type="match status" value="1"/>
</dbReference>
<dbReference type="PANTHER" id="PTHR13697">
    <property type="entry name" value="PHOSPHOFRUCTOKINASE"/>
    <property type="match status" value="1"/>
</dbReference>
<keyword evidence="13" id="KW-0324">Glycolysis</keyword>
<dbReference type="InterPro" id="IPR022953">
    <property type="entry name" value="ATP_PFK"/>
</dbReference>
<evidence type="ECO:0000256" key="7">
    <source>
        <dbReference type="ARBA" id="ARBA00022679"/>
    </source>
</evidence>